<dbReference type="InterPro" id="IPR051794">
    <property type="entry name" value="PG_Endopeptidase_C40"/>
</dbReference>
<keyword evidence="9" id="KW-1185">Reference proteome</keyword>
<evidence type="ECO:0000259" key="7">
    <source>
        <dbReference type="PROSITE" id="PS51935"/>
    </source>
</evidence>
<sequence length="344" mass="36030">MRLRGAAVASTVLVCAAGLLAVPSNAQAARPKSLAEIRAEVNRLYRQAEAATQAYDAVTEKIDQQQKELVTLARAVVAAQSKEAALTQRLGALARAQYRSGGGLPLAAQFMLSSDPGSFLDDAGLAEKGAHAATTALNELRTTKSELEGYANAATAGWQSLMDEQSQKADTKRQVEQRLAQARALLGTLQAQQQTRLRRLDDEAAYQSQLSWLRNGAGAKLGSAAGTASALGARAVAFASAQIGKAYEWGAQGPSTYDCSGLTEMAWAAAGVAIPRTSQEQWARLPHIPLDQLRPGDLVIYFTDAGHVAIYIGDGAIIQAPRPGRAIGIAGAGSMPILGAVRPG</sequence>
<comment type="caution">
    <text evidence="8">The sequence shown here is derived from an EMBL/GenBank/DDBJ whole genome shotgun (WGS) entry which is preliminary data.</text>
</comment>
<dbReference type="Gene3D" id="3.90.1720.10">
    <property type="entry name" value="endopeptidase domain like (from Nostoc punctiforme)"/>
    <property type="match status" value="1"/>
</dbReference>
<evidence type="ECO:0000256" key="1">
    <source>
        <dbReference type="ARBA" id="ARBA00007074"/>
    </source>
</evidence>
<accession>A0ABT5Z8I4</accession>
<dbReference type="Gene3D" id="6.10.250.3150">
    <property type="match status" value="1"/>
</dbReference>
<reference evidence="8 9" key="1">
    <citation type="submission" date="2023-03" db="EMBL/GenBank/DDBJ databases">
        <title>Draft genome sequence of type strain Streptomyces ferralitis JCM 14344.</title>
        <authorList>
            <person name="Klaysubun C."/>
            <person name="Duangmal K."/>
        </authorList>
    </citation>
    <scope>NUCLEOTIDE SEQUENCE [LARGE SCALE GENOMIC DNA]</scope>
    <source>
        <strain evidence="8 9">JCM 14344</strain>
    </source>
</reference>
<keyword evidence="4" id="KW-0788">Thiol protease</keyword>
<evidence type="ECO:0000313" key="9">
    <source>
        <dbReference type="Proteomes" id="UP001220022"/>
    </source>
</evidence>
<keyword evidence="2" id="KW-0645">Protease</keyword>
<feature type="coiled-coil region" evidence="5">
    <location>
        <begin position="34"/>
        <end position="82"/>
    </location>
</feature>
<evidence type="ECO:0000313" key="8">
    <source>
        <dbReference type="EMBL" id="MDF2259365.1"/>
    </source>
</evidence>
<protein>
    <submittedName>
        <fullName evidence="8">NlpC/P60 family protein</fullName>
    </submittedName>
</protein>
<name>A0ABT5Z8I4_9ACTN</name>
<dbReference type="PANTHER" id="PTHR47359:SF3">
    <property type="entry name" value="NLP_P60 DOMAIN-CONTAINING PROTEIN-RELATED"/>
    <property type="match status" value="1"/>
</dbReference>
<keyword evidence="3" id="KW-0378">Hydrolase</keyword>
<evidence type="ECO:0000256" key="6">
    <source>
        <dbReference type="SAM" id="SignalP"/>
    </source>
</evidence>
<dbReference type="PROSITE" id="PS51935">
    <property type="entry name" value="NLPC_P60"/>
    <property type="match status" value="1"/>
</dbReference>
<dbReference type="InterPro" id="IPR000064">
    <property type="entry name" value="NLP_P60_dom"/>
</dbReference>
<evidence type="ECO:0000256" key="3">
    <source>
        <dbReference type="ARBA" id="ARBA00022801"/>
    </source>
</evidence>
<feature type="signal peptide" evidence="6">
    <location>
        <begin position="1"/>
        <end position="28"/>
    </location>
</feature>
<dbReference type="PANTHER" id="PTHR47359">
    <property type="entry name" value="PEPTIDOGLYCAN DL-ENDOPEPTIDASE CWLO"/>
    <property type="match status" value="1"/>
</dbReference>
<proteinExistence type="inferred from homology"/>
<dbReference type="Pfam" id="PF00877">
    <property type="entry name" value="NLPC_P60"/>
    <property type="match status" value="1"/>
</dbReference>
<dbReference type="InterPro" id="IPR038765">
    <property type="entry name" value="Papain-like_cys_pep_sf"/>
</dbReference>
<feature type="chain" id="PRO_5047491781" evidence="6">
    <location>
        <begin position="29"/>
        <end position="344"/>
    </location>
</feature>
<evidence type="ECO:0000256" key="5">
    <source>
        <dbReference type="SAM" id="Coils"/>
    </source>
</evidence>
<dbReference type="RefSeq" id="WP_275818869.1">
    <property type="nucleotide sequence ID" value="NZ_BAAANM010000009.1"/>
</dbReference>
<dbReference type="Proteomes" id="UP001220022">
    <property type="component" value="Unassembled WGS sequence"/>
</dbReference>
<comment type="similarity">
    <text evidence="1">Belongs to the peptidase C40 family.</text>
</comment>
<keyword evidence="6" id="KW-0732">Signal</keyword>
<organism evidence="8 9">
    <name type="scientific">Streptantibioticus ferralitis</name>
    <dbReference type="NCBI Taxonomy" id="236510"/>
    <lineage>
        <taxon>Bacteria</taxon>
        <taxon>Bacillati</taxon>
        <taxon>Actinomycetota</taxon>
        <taxon>Actinomycetes</taxon>
        <taxon>Kitasatosporales</taxon>
        <taxon>Streptomycetaceae</taxon>
        <taxon>Streptantibioticus</taxon>
    </lineage>
</organism>
<dbReference type="SUPFAM" id="SSF54001">
    <property type="entry name" value="Cysteine proteinases"/>
    <property type="match status" value="1"/>
</dbReference>
<dbReference type="EMBL" id="JARHTQ010000022">
    <property type="protein sequence ID" value="MDF2259365.1"/>
    <property type="molecule type" value="Genomic_DNA"/>
</dbReference>
<evidence type="ECO:0000256" key="4">
    <source>
        <dbReference type="ARBA" id="ARBA00022807"/>
    </source>
</evidence>
<evidence type="ECO:0000256" key="2">
    <source>
        <dbReference type="ARBA" id="ARBA00022670"/>
    </source>
</evidence>
<feature type="domain" description="NlpC/P60" evidence="7">
    <location>
        <begin position="229"/>
        <end position="344"/>
    </location>
</feature>
<keyword evidence="5" id="KW-0175">Coiled coil</keyword>
<gene>
    <name evidence="8" type="ORF">P2L57_27730</name>
</gene>